<reference evidence="2 3" key="1">
    <citation type="journal article" date="2016" name="Environ. Microbiol.">
        <title>New Methyloceanibacter diversity from North Sea sediments includes methanotroph containing solely the soluble methane monooxygenase.</title>
        <authorList>
            <person name="Vekeman B."/>
            <person name="Kerckhof F.M."/>
            <person name="Cremers G."/>
            <person name="de Vos P."/>
            <person name="Vandamme P."/>
            <person name="Boon N."/>
            <person name="Op den Camp H.J."/>
            <person name="Heylen K."/>
        </authorList>
    </citation>
    <scope>NUCLEOTIDE SEQUENCE [LARGE SCALE GENOMIC DNA]</scope>
    <source>
        <strain evidence="2 3">R-67176</strain>
    </source>
</reference>
<sequence length="84" mass="9180">MKKFMIAAAALAFVATPAFADDDPTDEEVAKIKEVIAAWGCEGGSYEKETEATGVFEAEDVKCKGGQYDFRMDKDFKVFAITVD</sequence>
<evidence type="ECO:0008006" key="4">
    <source>
        <dbReference type="Google" id="ProtNLM"/>
    </source>
</evidence>
<evidence type="ECO:0000313" key="3">
    <source>
        <dbReference type="Proteomes" id="UP000094172"/>
    </source>
</evidence>
<name>A0A1E3VU76_9HYPH</name>
<feature type="signal peptide" evidence="1">
    <location>
        <begin position="1"/>
        <end position="20"/>
    </location>
</feature>
<dbReference type="STRING" id="1774970.AUC70_14530"/>
<keyword evidence="3" id="KW-1185">Reference proteome</keyword>
<accession>A0A1E3VU76</accession>
<proteinExistence type="predicted"/>
<gene>
    <name evidence="2" type="ORF">AUC70_14530</name>
</gene>
<evidence type="ECO:0000256" key="1">
    <source>
        <dbReference type="SAM" id="SignalP"/>
    </source>
</evidence>
<feature type="chain" id="PRO_5009138584" description="PepSY domain-containing protein" evidence="1">
    <location>
        <begin position="21"/>
        <end position="84"/>
    </location>
</feature>
<dbReference type="AlphaFoldDB" id="A0A1E3VU76"/>
<protein>
    <recommendedName>
        <fullName evidence="4">PepSY domain-containing protein</fullName>
    </recommendedName>
</protein>
<dbReference type="Proteomes" id="UP000094172">
    <property type="component" value="Unassembled WGS sequence"/>
</dbReference>
<organism evidence="2 3">
    <name type="scientific">Methyloceanibacter stevinii</name>
    <dbReference type="NCBI Taxonomy" id="1774970"/>
    <lineage>
        <taxon>Bacteria</taxon>
        <taxon>Pseudomonadati</taxon>
        <taxon>Pseudomonadota</taxon>
        <taxon>Alphaproteobacteria</taxon>
        <taxon>Hyphomicrobiales</taxon>
        <taxon>Hyphomicrobiaceae</taxon>
        <taxon>Methyloceanibacter</taxon>
    </lineage>
</organism>
<comment type="caution">
    <text evidence="2">The sequence shown here is derived from an EMBL/GenBank/DDBJ whole genome shotgun (WGS) entry which is preliminary data.</text>
</comment>
<evidence type="ECO:0000313" key="2">
    <source>
        <dbReference type="EMBL" id="ODR96496.1"/>
    </source>
</evidence>
<dbReference type="EMBL" id="LPWE01000004">
    <property type="protein sequence ID" value="ODR96496.1"/>
    <property type="molecule type" value="Genomic_DNA"/>
</dbReference>
<keyword evidence="1" id="KW-0732">Signal</keyword>